<proteinExistence type="predicted"/>
<reference evidence="2" key="1">
    <citation type="submission" date="2020-01" db="EMBL/GenBank/DDBJ databases">
        <authorList>
            <person name="Feng Z.H.Z."/>
        </authorList>
    </citation>
    <scope>NUCLEOTIDE SEQUENCE</scope>
    <source>
        <strain evidence="2">CBS107.38</strain>
    </source>
</reference>
<dbReference type="Proteomes" id="UP000596902">
    <property type="component" value="Unassembled WGS sequence"/>
</dbReference>
<dbReference type="AlphaFoldDB" id="A0A8H7AZS0"/>
<reference evidence="2" key="2">
    <citation type="submission" date="2020-08" db="EMBL/GenBank/DDBJ databases">
        <title>Draft Genome Sequence of Cumin Blight Pathogen Alternaria burnsii.</title>
        <authorList>
            <person name="Feng Z."/>
        </authorList>
    </citation>
    <scope>NUCLEOTIDE SEQUENCE</scope>
    <source>
        <strain evidence="2">CBS107.38</strain>
    </source>
</reference>
<dbReference type="EMBL" id="JAAABM010000010">
    <property type="protein sequence ID" value="KAF7674374.1"/>
    <property type="molecule type" value="Genomic_DNA"/>
</dbReference>
<organism evidence="2 3">
    <name type="scientific">Alternaria burnsii</name>
    <dbReference type="NCBI Taxonomy" id="1187904"/>
    <lineage>
        <taxon>Eukaryota</taxon>
        <taxon>Fungi</taxon>
        <taxon>Dikarya</taxon>
        <taxon>Ascomycota</taxon>
        <taxon>Pezizomycotina</taxon>
        <taxon>Dothideomycetes</taxon>
        <taxon>Pleosporomycetidae</taxon>
        <taxon>Pleosporales</taxon>
        <taxon>Pleosporineae</taxon>
        <taxon>Pleosporaceae</taxon>
        <taxon>Alternaria</taxon>
        <taxon>Alternaria sect. Alternaria</taxon>
    </lineage>
</organism>
<dbReference type="GeneID" id="62205359"/>
<comment type="caution">
    <text evidence="2">The sequence shown here is derived from an EMBL/GenBank/DDBJ whole genome shotgun (WGS) entry which is preliminary data.</text>
</comment>
<feature type="chain" id="PRO_5034308874" evidence="1">
    <location>
        <begin position="18"/>
        <end position="71"/>
    </location>
</feature>
<sequence length="71" mass="8232">MRLLCIILASIAATVMADCDPSDCCYKSERTCESHGRRDVYCANMLIRMQHSLITIPTFRYPQTRRAVYRD</sequence>
<keyword evidence="1" id="KW-0732">Signal</keyword>
<accession>A0A8H7AZS0</accession>
<feature type="signal peptide" evidence="1">
    <location>
        <begin position="1"/>
        <end position="17"/>
    </location>
</feature>
<keyword evidence="3" id="KW-1185">Reference proteome</keyword>
<dbReference type="RefSeq" id="XP_038784669.1">
    <property type="nucleotide sequence ID" value="XM_038932181.1"/>
</dbReference>
<protein>
    <submittedName>
        <fullName evidence="2">Uncharacterized protein</fullName>
    </submittedName>
</protein>
<gene>
    <name evidence="2" type="ORF">GT037_007134</name>
</gene>
<name>A0A8H7AZS0_9PLEO</name>
<evidence type="ECO:0000313" key="2">
    <source>
        <dbReference type="EMBL" id="KAF7674374.1"/>
    </source>
</evidence>
<evidence type="ECO:0000313" key="3">
    <source>
        <dbReference type="Proteomes" id="UP000596902"/>
    </source>
</evidence>
<evidence type="ECO:0000256" key="1">
    <source>
        <dbReference type="SAM" id="SignalP"/>
    </source>
</evidence>